<comment type="similarity">
    <text evidence="8">Belongs to the geranyl diphosphate 2-C-methyltransferase family.</text>
</comment>
<comment type="cofactor">
    <cofactor evidence="1">
        <name>Mg(2+)</name>
        <dbReference type="ChEBI" id="CHEBI:18420"/>
    </cofactor>
</comment>
<dbReference type="FunFam" id="3.40.50.150:FF:000183">
    <property type="entry name" value="Geranyl diphosphate 2-C-methyltransferase"/>
    <property type="match status" value="1"/>
</dbReference>
<protein>
    <recommendedName>
        <fullName evidence="10">Geranyl diphosphate 2-C-methyltransferase</fullName>
        <ecNumber evidence="9">2.1.1.255</ecNumber>
    </recommendedName>
</protein>
<evidence type="ECO:0000256" key="5">
    <source>
        <dbReference type="ARBA" id="ARBA00022842"/>
    </source>
</evidence>
<dbReference type="EMBL" id="QOIM01000026">
    <property type="protein sequence ID" value="RCG21678.1"/>
    <property type="molecule type" value="Genomic_DNA"/>
</dbReference>
<accession>A0A367EU93</accession>
<dbReference type="GO" id="GO:0008757">
    <property type="term" value="F:S-adenosylmethionine-dependent methyltransferase activity"/>
    <property type="evidence" value="ECO:0007669"/>
    <property type="project" value="InterPro"/>
</dbReference>
<feature type="domain" description="Methyltransferase type 11" evidence="11">
    <location>
        <begin position="132"/>
        <end position="228"/>
    </location>
</feature>
<dbReference type="AlphaFoldDB" id="A0A367EU93"/>
<evidence type="ECO:0000256" key="4">
    <source>
        <dbReference type="ARBA" id="ARBA00022691"/>
    </source>
</evidence>
<keyword evidence="3 12" id="KW-0808">Transferase</keyword>
<evidence type="ECO:0000259" key="11">
    <source>
        <dbReference type="Pfam" id="PF08241"/>
    </source>
</evidence>
<evidence type="ECO:0000313" key="13">
    <source>
        <dbReference type="Proteomes" id="UP000253507"/>
    </source>
</evidence>
<evidence type="ECO:0000256" key="9">
    <source>
        <dbReference type="ARBA" id="ARBA00066915"/>
    </source>
</evidence>
<evidence type="ECO:0000256" key="1">
    <source>
        <dbReference type="ARBA" id="ARBA00001946"/>
    </source>
</evidence>
<evidence type="ECO:0000256" key="10">
    <source>
        <dbReference type="ARBA" id="ARBA00067791"/>
    </source>
</evidence>
<reference evidence="12 13" key="1">
    <citation type="submission" date="2018-06" db="EMBL/GenBank/DDBJ databases">
        <title>Streptomyces reniochalinae sp. nov. and Streptomyces diacarnus sp. nov. from marine sponges.</title>
        <authorList>
            <person name="Li L."/>
        </authorList>
    </citation>
    <scope>NUCLEOTIDE SEQUENCE [LARGE SCALE GENOMIC DNA]</scope>
    <source>
        <strain evidence="12 13">LHW50302</strain>
    </source>
</reference>
<sequence>MGRRQPLLAPDEHLPVQPARFLVRTDLFVTSTELTTAQGAHAFVPSPASPYQGDIARYWDQEARPVNLRLGEVDGLYHHHYGIGDVDHAALGDAGDSGYEQRLIAELHRLESAQTEVLLDHLGRVGRDDMLVDAGCGRGGSMVLAHQRFGCEVRGVTLSAKQADFANQRAIELGIEDHVQARVCNMLETPFDSGQAAASWNNESSMYVDLHDLFAEHARILAAGGRYVTITGCWNPRYGQPSKWVSQINAHFECNIHSRREYLRAMADNRLVPQAVIDLTGATLPYWELRATSSLVTGIEEAFINSYKDGSFQYLLIAADRV</sequence>
<comment type="function">
    <text evidence="7">Catalyzes the SAM-dependent methylation of geranyl diphosphate (GPP) to yield (E)-2-methylgeranyl diphosphate (2-MeGPP).</text>
</comment>
<dbReference type="GO" id="GO:1904047">
    <property type="term" value="F:S-adenosyl-L-methionine binding"/>
    <property type="evidence" value="ECO:0007669"/>
    <property type="project" value="InterPro"/>
</dbReference>
<dbReference type="GO" id="GO:0042214">
    <property type="term" value="P:terpene metabolic process"/>
    <property type="evidence" value="ECO:0007669"/>
    <property type="project" value="UniProtKB-ARBA"/>
</dbReference>
<dbReference type="Gene3D" id="3.40.50.150">
    <property type="entry name" value="Vaccinia Virus protein VP39"/>
    <property type="match status" value="1"/>
</dbReference>
<comment type="caution">
    <text evidence="12">The sequence shown here is derived from an EMBL/GenBank/DDBJ whole genome shotgun (WGS) entry which is preliminary data.</text>
</comment>
<organism evidence="12 13">
    <name type="scientific">Streptomyces reniochalinae</name>
    <dbReference type="NCBI Taxonomy" id="2250578"/>
    <lineage>
        <taxon>Bacteria</taxon>
        <taxon>Bacillati</taxon>
        <taxon>Actinomycetota</taxon>
        <taxon>Actinomycetes</taxon>
        <taxon>Kitasatosporales</taxon>
        <taxon>Streptomycetaceae</taxon>
        <taxon>Streptomyces</taxon>
    </lineage>
</organism>
<dbReference type="CDD" id="cd02440">
    <property type="entry name" value="AdoMet_MTases"/>
    <property type="match status" value="1"/>
</dbReference>
<proteinExistence type="inferred from homology"/>
<dbReference type="EC" id="2.1.1.255" evidence="9"/>
<evidence type="ECO:0000256" key="7">
    <source>
        <dbReference type="ARBA" id="ARBA00053922"/>
    </source>
</evidence>
<gene>
    <name evidence="12" type="ORF">DQ392_08165</name>
</gene>
<dbReference type="SUPFAM" id="SSF53335">
    <property type="entry name" value="S-adenosyl-L-methionine-dependent methyltransferases"/>
    <property type="match status" value="1"/>
</dbReference>
<dbReference type="InterPro" id="IPR049645">
    <property type="entry name" value="GPPMT_Stmyces"/>
</dbReference>
<evidence type="ECO:0000313" key="12">
    <source>
        <dbReference type="EMBL" id="RCG21678.1"/>
    </source>
</evidence>
<comment type="catalytic activity">
    <reaction evidence="6">
        <text>(2E)-geranyl diphosphate + S-adenosyl-L-methionine = (E)-2-methylgeranyl diphosphate + S-adenosyl-L-homocysteine + H(+)</text>
        <dbReference type="Rhea" id="RHEA:32519"/>
        <dbReference type="ChEBI" id="CHEBI:15378"/>
        <dbReference type="ChEBI" id="CHEBI:57856"/>
        <dbReference type="ChEBI" id="CHEBI:58057"/>
        <dbReference type="ChEBI" id="CHEBI:59789"/>
        <dbReference type="ChEBI" id="CHEBI:61984"/>
        <dbReference type="EC" id="2.1.1.255"/>
    </reaction>
</comment>
<dbReference type="InterPro" id="IPR050447">
    <property type="entry name" value="Erg6_SMT_methyltransf"/>
</dbReference>
<keyword evidence="4" id="KW-0949">S-adenosyl-L-methionine</keyword>
<dbReference type="OrthoDB" id="3279989at2"/>
<dbReference type="PANTHER" id="PTHR44068:SF11">
    <property type="entry name" value="GERANYL DIPHOSPHATE 2-C-METHYLTRANSFERASE"/>
    <property type="match status" value="1"/>
</dbReference>
<evidence type="ECO:0000256" key="3">
    <source>
        <dbReference type="ARBA" id="ARBA00022679"/>
    </source>
</evidence>
<dbReference type="NCBIfam" id="NF041943">
    <property type="entry name" value="GPPMT_Stmyces"/>
    <property type="match status" value="1"/>
</dbReference>
<dbReference type="PANTHER" id="PTHR44068">
    <property type="entry name" value="ZGC:194242"/>
    <property type="match status" value="1"/>
</dbReference>
<evidence type="ECO:0000256" key="2">
    <source>
        <dbReference type="ARBA" id="ARBA00022603"/>
    </source>
</evidence>
<dbReference type="InterPro" id="IPR013216">
    <property type="entry name" value="Methyltransf_11"/>
</dbReference>
<keyword evidence="2 12" id="KW-0489">Methyltransferase</keyword>
<evidence type="ECO:0000256" key="6">
    <source>
        <dbReference type="ARBA" id="ARBA00050787"/>
    </source>
</evidence>
<dbReference type="Pfam" id="PF08241">
    <property type="entry name" value="Methyltransf_11"/>
    <property type="match status" value="1"/>
</dbReference>
<name>A0A367EU93_9ACTN</name>
<dbReference type="GO" id="GO:0032259">
    <property type="term" value="P:methylation"/>
    <property type="evidence" value="ECO:0007669"/>
    <property type="project" value="UniProtKB-KW"/>
</dbReference>
<dbReference type="Proteomes" id="UP000253507">
    <property type="component" value="Unassembled WGS sequence"/>
</dbReference>
<keyword evidence="13" id="KW-1185">Reference proteome</keyword>
<dbReference type="GO" id="GO:0000287">
    <property type="term" value="F:magnesium ion binding"/>
    <property type="evidence" value="ECO:0007669"/>
    <property type="project" value="InterPro"/>
</dbReference>
<dbReference type="InterPro" id="IPR029063">
    <property type="entry name" value="SAM-dependent_MTases_sf"/>
</dbReference>
<keyword evidence="5" id="KW-0460">Magnesium</keyword>
<evidence type="ECO:0000256" key="8">
    <source>
        <dbReference type="ARBA" id="ARBA00060906"/>
    </source>
</evidence>